<name>A0AAD8YLD9_9STRA</name>
<dbReference type="EMBL" id="JATAAI010000002">
    <property type="protein sequence ID" value="KAK1747320.1"/>
    <property type="molecule type" value="Genomic_DNA"/>
</dbReference>
<reference evidence="1" key="1">
    <citation type="submission" date="2023-06" db="EMBL/GenBank/DDBJ databases">
        <title>Survivors Of The Sea: Transcriptome response of Skeletonema marinoi to long-term dormancy.</title>
        <authorList>
            <person name="Pinder M.I.M."/>
            <person name="Kourtchenko O."/>
            <person name="Robertson E.K."/>
            <person name="Larsson T."/>
            <person name="Maumus F."/>
            <person name="Osuna-Cruz C.M."/>
            <person name="Vancaester E."/>
            <person name="Stenow R."/>
            <person name="Vandepoele K."/>
            <person name="Ploug H."/>
            <person name="Bruchert V."/>
            <person name="Godhe A."/>
            <person name="Topel M."/>
        </authorList>
    </citation>
    <scope>NUCLEOTIDE SEQUENCE</scope>
    <source>
        <strain evidence="1">R05AC</strain>
    </source>
</reference>
<dbReference type="Proteomes" id="UP001224775">
    <property type="component" value="Unassembled WGS sequence"/>
</dbReference>
<comment type="caution">
    <text evidence="1">The sequence shown here is derived from an EMBL/GenBank/DDBJ whole genome shotgun (WGS) entry which is preliminary data.</text>
</comment>
<evidence type="ECO:0000313" key="2">
    <source>
        <dbReference type="Proteomes" id="UP001224775"/>
    </source>
</evidence>
<gene>
    <name evidence="1" type="ORF">QTG54_001283</name>
</gene>
<keyword evidence="2" id="KW-1185">Reference proteome</keyword>
<proteinExistence type="predicted"/>
<protein>
    <submittedName>
        <fullName evidence="1">Uncharacterized protein</fullName>
    </submittedName>
</protein>
<evidence type="ECO:0000313" key="1">
    <source>
        <dbReference type="EMBL" id="KAK1747320.1"/>
    </source>
</evidence>
<dbReference type="AlphaFoldDB" id="A0AAD8YLD9"/>
<organism evidence="1 2">
    <name type="scientific">Skeletonema marinoi</name>
    <dbReference type="NCBI Taxonomy" id="267567"/>
    <lineage>
        <taxon>Eukaryota</taxon>
        <taxon>Sar</taxon>
        <taxon>Stramenopiles</taxon>
        <taxon>Ochrophyta</taxon>
        <taxon>Bacillariophyta</taxon>
        <taxon>Coscinodiscophyceae</taxon>
        <taxon>Thalassiosirophycidae</taxon>
        <taxon>Thalassiosirales</taxon>
        <taxon>Skeletonemataceae</taxon>
        <taxon>Skeletonema</taxon>
        <taxon>Skeletonema marinoi-dohrnii complex</taxon>
    </lineage>
</organism>
<accession>A0AAD8YLD9</accession>
<sequence length="179" mass="19917">MMLLYKSSLYCWYCCRHNSISQWYRVRKLQRVKFHMVTFSLTSSWSIRVGRGRIIGHNKYDNGAINEPMAVLSSCLTWLVDRPAPPRRSIASHYVELTKAVAHQMTDLVLSNDGMYEDSCVVMAAAPKHEQNDASSSTSALPLQTTSNDKTHNLTTVALGTDDSVALSSKGHVSGDALH</sequence>